<evidence type="ECO:0008006" key="3">
    <source>
        <dbReference type="Google" id="ProtNLM"/>
    </source>
</evidence>
<feature type="non-terminal residue" evidence="1">
    <location>
        <position position="1"/>
    </location>
</feature>
<organism evidence="1 2">
    <name type="scientific">Ilex paraguariensis</name>
    <name type="common">yerba mate</name>
    <dbReference type="NCBI Taxonomy" id="185542"/>
    <lineage>
        <taxon>Eukaryota</taxon>
        <taxon>Viridiplantae</taxon>
        <taxon>Streptophyta</taxon>
        <taxon>Embryophyta</taxon>
        <taxon>Tracheophyta</taxon>
        <taxon>Spermatophyta</taxon>
        <taxon>Magnoliopsida</taxon>
        <taxon>eudicotyledons</taxon>
        <taxon>Gunneridae</taxon>
        <taxon>Pentapetalae</taxon>
        <taxon>asterids</taxon>
        <taxon>campanulids</taxon>
        <taxon>Aquifoliales</taxon>
        <taxon>Aquifoliaceae</taxon>
        <taxon>Ilex</taxon>
    </lineage>
</organism>
<accession>A0ABC8SP81</accession>
<comment type="caution">
    <text evidence="1">The sequence shown here is derived from an EMBL/GenBank/DDBJ whole genome shotgun (WGS) entry which is preliminary data.</text>
</comment>
<sequence length="80" mass="9177">EDDEEIPKEESVCKYCINLFPEENVLKTKCHCKTTLVHDHCRLEGNKECEVCVHEVQNVLVILLRRPFSGGDHKGQVGKK</sequence>
<protein>
    <recommendedName>
        <fullName evidence="3">RING-CH-type domain-containing protein</fullName>
    </recommendedName>
</protein>
<evidence type="ECO:0000313" key="2">
    <source>
        <dbReference type="Proteomes" id="UP001642360"/>
    </source>
</evidence>
<dbReference type="PANTHER" id="PTHR46158">
    <property type="entry name" value="OS02G0165000 PROTEIN"/>
    <property type="match status" value="1"/>
</dbReference>
<keyword evidence="2" id="KW-1185">Reference proteome</keyword>
<dbReference type="EMBL" id="CAUOFW020003226">
    <property type="protein sequence ID" value="CAK9158693.1"/>
    <property type="molecule type" value="Genomic_DNA"/>
</dbReference>
<reference evidence="1 2" key="1">
    <citation type="submission" date="2024-02" db="EMBL/GenBank/DDBJ databases">
        <authorList>
            <person name="Vignale AGUSTIN F."/>
            <person name="Sosa J E."/>
            <person name="Modenutti C."/>
        </authorList>
    </citation>
    <scope>NUCLEOTIDE SEQUENCE [LARGE SCALE GENOMIC DNA]</scope>
</reference>
<gene>
    <name evidence="1" type="ORF">ILEXP_LOCUS27358</name>
</gene>
<dbReference type="Proteomes" id="UP001642360">
    <property type="component" value="Unassembled WGS sequence"/>
</dbReference>
<dbReference type="AlphaFoldDB" id="A0ABC8SP81"/>
<evidence type="ECO:0000313" key="1">
    <source>
        <dbReference type="EMBL" id="CAK9158693.1"/>
    </source>
</evidence>
<proteinExistence type="predicted"/>
<name>A0ABC8SP81_9AQUA</name>
<dbReference type="PANTHER" id="PTHR46158:SF11">
    <property type="entry name" value="ZINC FINGER PROTEIN"/>
    <property type="match status" value="1"/>
</dbReference>